<feature type="transmembrane region" description="Helical" evidence="1">
    <location>
        <begin position="89"/>
        <end position="105"/>
    </location>
</feature>
<dbReference type="Proteomes" id="UP000000483">
    <property type="component" value="Chromosome"/>
</dbReference>
<feature type="transmembrane region" description="Helical" evidence="1">
    <location>
        <begin position="126"/>
        <end position="146"/>
    </location>
</feature>
<dbReference type="EMBL" id="CP002629">
    <property type="protein sequence ID" value="AEB08364.1"/>
    <property type="molecule type" value="Genomic_DNA"/>
</dbReference>
<evidence type="ECO:0000256" key="1">
    <source>
        <dbReference type="SAM" id="Phobius"/>
    </source>
</evidence>
<dbReference type="AlphaFoldDB" id="F2NF24"/>
<keyword evidence="1" id="KW-0472">Membrane</keyword>
<organism evidence="2 3">
    <name type="scientific">Desulfobacca acetoxidans (strain ATCC 700848 / DSM 11109 / ASRB2)</name>
    <dbReference type="NCBI Taxonomy" id="880072"/>
    <lineage>
        <taxon>Bacteria</taxon>
        <taxon>Pseudomonadati</taxon>
        <taxon>Thermodesulfobacteriota</taxon>
        <taxon>Desulfobaccia</taxon>
        <taxon>Desulfobaccales</taxon>
        <taxon>Desulfobaccaceae</taxon>
        <taxon>Desulfobacca</taxon>
    </lineage>
</organism>
<evidence type="ECO:0000313" key="3">
    <source>
        <dbReference type="Proteomes" id="UP000000483"/>
    </source>
</evidence>
<evidence type="ECO:0000313" key="2">
    <source>
        <dbReference type="EMBL" id="AEB08364.1"/>
    </source>
</evidence>
<feature type="transmembrane region" description="Helical" evidence="1">
    <location>
        <begin position="158"/>
        <end position="180"/>
    </location>
</feature>
<protein>
    <recommendedName>
        <fullName evidence="4">Transmembrane protein</fullName>
    </recommendedName>
</protein>
<accession>F2NF24</accession>
<dbReference type="HOGENOM" id="CLU_1000127_0_0_7"/>
<reference evidence="3" key="2">
    <citation type="submission" date="2011-03" db="EMBL/GenBank/DDBJ databases">
        <title>The complete genome of Desulfobacca acetoxidans DSM 11109.</title>
        <authorList>
            <consortium name="US DOE Joint Genome Institute (JGI-PGF)"/>
            <person name="Lucas S."/>
            <person name="Copeland A."/>
            <person name="Lapidus A."/>
            <person name="Bruce D."/>
            <person name="Goodwin L."/>
            <person name="Pitluck S."/>
            <person name="Peters L."/>
            <person name="Kyrpides N."/>
            <person name="Mavromatis K."/>
            <person name="Ivanova N."/>
            <person name="Ovchinnikova G."/>
            <person name="Teshima H."/>
            <person name="Detter J.C."/>
            <person name="Han C."/>
            <person name="Land M."/>
            <person name="Hauser L."/>
            <person name="Markowitz V."/>
            <person name="Cheng J.-F."/>
            <person name="Hugenholtz P."/>
            <person name="Woyke T."/>
            <person name="Wu D."/>
            <person name="Spring S."/>
            <person name="Schueler E."/>
            <person name="Brambilla E."/>
            <person name="Klenk H.-P."/>
            <person name="Eisen J.A."/>
        </authorList>
    </citation>
    <scope>NUCLEOTIDE SEQUENCE [LARGE SCALE GENOMIC DNA]</scope>
    <source>
        <strain evidence="3">ATCC 700848 / DSM 11109 / ASRB2</strain>
    </source>
</reference>
<proteinExistence type="predicted"/>
<keyword evidence="1" id="KW-0812">Transmembrane</keyword>
<feature type="transmembrane region" description="Helical" evidence="1">
    <location>
        <begin position="233"/>
        <end position="253"/>
    </location>
</feature>
<name>F2NF24_DESAR</name>
<gene>
    <name evidence="2" type="ordered locus">Desac_0478</name>
</gene>
<evidence type="ECO:0008006" key="4">
    <source>
        <dbReference type="Google" id="ProtNLM"/>
    </source>
</evidence>
<feature type="transmembrane region" description="Helical" evidence="1">
    <location>
        <begin position="192"/>
        <end position="213"/>
    </location>
</feature>
<dbReference type="eggNOG" id="ENOG5033Z6S">
    <property type="taxonomic scope" value="Bacteria"/>
</dbReference>
<sequence length="278" mass="32548">MLKGLYYLIQSTTEPFYTVIWQTRYFFIDYWSLVHFANGFIIMLILQNMKVRRPSVMLTFLLLLWEIVELWFVYAAIDVFRPEIIPDQFTDLIIGLLGGLARLKVSCRQKATRWRLGGVYQFSPDMLAELAVAVGMACIWVTYYDYTYNVPFFNSPGLNWFACTLWSLWLFFILCVYNFWHYLLNSTLMSLAATWLVYFPLLLLFEGIGYYILEIRLVTTESPLMFGLIHGTPTLKGFYLIACFLAVFLSYAFKAAIKMCFPKAQPILWKDQKIGFNS</sequence>
<keyword evidence="3" id="KW-1185">Reference proteome</keyword>
<feature type="transmembrane region" description="Helical" evidence="1">
    <location>
        <begin position="25"/>
        <end position="46"/>
    </location>
</feature>
<feature type="transmembrane region" description="Helical" evidence="1">
    <location>
        <begin position="58"/>
        <end position="77"/>
    </location>
</feature>
<reference evidence="2 3" key="1">
    <citation type="journal article" date="2011" name="Stand. Genomic Sci.">
        <title>Complete genome sequence of the acetate-degrading sulfate reducer Desulfobacca acetoxidans type strain (ASRB2).</title>
        <authorList>
            <person name="Goker M."/>
            <person name="Teshima H."/>
            <person name="Lapidus A."/>
            <person name="Nolan M."/>
            <person name="Lucas S."/>
            <person name="Hammon N."/>
            <person name="Deshpande S."/>
            <person name="Cheng J.F."/>
            <person name="Tapia R."/>
            <person name="Han C."/>
            <person name="Goodwin L."/>
            <person name="Pitluck S."/>
            <person name="Huntemann M."/>
            <person name="Liolios K."/>
            <person name="Ivanova N."/>
            <person name="Pagani I."/>
            <person name="Mavromatis K."/>
            <person name="Ovchinikova G."/>
            <person name="Pati A."/>
            <person name="Chen A."/>
            <person name="Palaniappan K."/>
            <person name="Land M."/>
            <person name="Hauser L."/>
            <person name="Brambilla E.M."/>
            <person name="Rohde M."/>
            <person name="Spring S."/>
            <person name="Detter J.C."/>
            <person name="Woyke T."/>
            <person name="Bristow J."/>
            <person name="Eisen J.A."/>
            <person name="Markowitz V."/>
            <person name="Hugenholtz P."/>
            <person name="Kyrpides N.C."/>
            <person name="Klenk H.P."/>
        </authorList>
    </citation>
    <scope>NUCLEOTIDE SEQUENCE [LARGE SCALE GENOMIC DNA]</scope>
    <source>
        <strain evidence="3">ATCC 700848 / DSM 11109 / ASRB2</strain>
    </source>
</reference>
<keyword evidence="1" id="KW-1133">Transmembrane helix</keyword>
<dbReference type="KEGG" id="dao:Desac_0478"/>